<gene>
    <name evidence="3" type="ORF">B0I36DRAFT_286486</name>
</gene>
<evidence type="ECO:0000256" key="1">
    <source>
        <dbReference type="ARBA" id="ARBA00006964"/>
    </source>
</evidence>
<organism evidence="3 4">
    <name type="scientific">Microdochium trichocladiopsis</name>
    <dbReference type="NCBI Taxonomy" id="1682393"/>
    <lineage>
        <taxon>Eukaryota</taxon>
        <taxon>Fungi</taxon>
        <taxon>Dikarya</taxon>
        <taxon>Ascomycota</taxon>
        <taxon>Pezizomycotina</taxon>
        <taxon>Sordariomycetes</taxon>
        <taxon>Xylariomycetidae</taxon>
        <taxon>Xylariales</taxon>
        <taxon>Microdochiaceae</taxon>
        <taxon>Microdochium</taxon>
    </lineage>
</organism>
<comment type="similarity">
    <text evidence="1">Belongs to the GTP cyclohydrolase I type 2/NIF3 family.</text>
</comment>
<dbReference type="InterPro" id="IPR036069">
    <property type="entry name" value="DUF34/NIF3_sf"/>
</dbReference>
<dbReference type="EMBL" id="JAGTJQ010000003">
    <property type="protein sequence ID" value="KAH7035926.1"/>
    <property type="molecule type" value="Genomic_DNA"/>
</dbReference>
<evidence type="ECO:0000256" key="2">
    <source>
        <dbReference type="SAM" id="MobiDB-lite"/>
    </source>
</evidence>
<keyword evidence="4" id="KW-1185">Reference proteome</keyword>
<dbReference type="OrthoDB" id="2592744at2759"/>
<evidence type="ECO:0000313" key="3">
    <source>
        <dbReference type="EMBL" id="KAH7035926.1"/>
    </source>
</evidence>
<dbReference type="Proteomes" id="UP000756346">
    <property type="component" value="Unassembled WGS sequence"/>
</dbReference>
<protein>
    <submittedName>
        <fullName evidence="3">Uncharacterized protein</fullName>
    </submittedName>
</protein>
<name>A0A9P9BXB9_9PEZI</name>
<feature type="compositionally biased region" description="Basic residues" evidence="2">
    <location>
        <begin position="7"/>
        <end position="16"/>
    </location>
</feature>
<dbReference type="Pfam" id="PF01784">
    <property type="entry name" value="DUF34_NIF3"/>
    <property type="match status" value="1"/>
</dbReference>
<accession>A0A9P9BXB9</accession>
<comment type="caution">
    <text evidence="3">The sequence shown here is derived from an EMBL/GenBank/DDBJ whole genome shotgun (WGS) entry which is preliminary data.</text>
</comment>
<dbReference type="GeneID" id="70181148"/>
<evidence type="ECO:0000313" key="4">
    <source>
        <dbReference type="Proteomes" id="UP000756346"/>
    </source>
</evidence>
<proteinExistence type="inferred from homology"/>
<reference evidence="3" key="1">
    <citation type="journal article" date="2021" name="Nat. Commun.">
        <title>Genetic determinants of endophytism in the Arabidopsis root mycobiome.</title>
        <authorList>
            <person name="Mesny F."/>
            <person name="Miyauchi S."/>
            <person name="Thiergart T."/>
            <person name="Pickel B."/>
            <person name="Atanasova L."/>
            <person name="Karlsson M."/>
            <person name="Huettel B."/>
            <person name="Barry K.W."/>
            <person name="Haridas S."/>
            <person name="Chen C."/>
            <person name="Bauer D."/>
            <person name="Andreopoulos W."/>
            <person name="Pangilinan J."/>
            <person name="LaButti K."/>
            <person name="Riley R."/>
            <person name="Lipzen A."/>
            <person name="Clum A."/>
            <person name="Drula E."/>
            <person name="Henrissat B."/>
            <person name="Kohler A."/>
            <person name="Grigoriev I.V."/>
            <person name="Martin F.M."/>
            <person name="Hacquard S."/>
        </authorList>
    </citation>
    <scope>NUCLEOTIDE SEQUENCE</scope>
    <source>
        <strain evidence="3">MPI-CAGE-CH-0230</strain>
    </source>
</reference>
<dbReference type="SUPFAM" id="SSF102705">
    <property type="entry name" value="NIF3 (NGG1p interacting factor 3)-like"/>
    <property type="match status" value="1"/>
</dbReference>
<dbReference type="AlphaFoldDB" id="A0A9P9BXB9"/>
<dbReference type="InterPro" id="IPR002678">
    <property type="entry name" value="DUF34/NIF3"/>
</dbReference>
<dbReference type="RefSeq" id="XP_046016019.1">
    <property type="nucleotide sequence ID" value="XM_046151602.1"/>
</dbReference>
<feature type="region of interest" description="Disordered" evidence="2">
    <location>
        <begin position="272"/>
        <end position="293"/>
    </location>
</feature>
<feature type="region of interest" description="Disordered" evidence="2">
    <location>
        <begin position="1"/>
        <end position="21"/>
    </location>
</feature>
<sequence>MPAANHASHHQHRHKPGPNPTIAQVASFIKALFPVRNGDVAFAYHSPRIRRGSSKNFTFLDPLHNRAPASRVVLSITPTRGFYHALDDDHHHHFTEDGNAANAHEAKGKPGLQTPLAFLHRPWALDRRRMPRRATVLANHKGFDEVLTVGNNVALGKRLGMDVDNSVEFGAFEGINTPIRVITIMNAFHPAEVEQVETIAGELISSSLNSICSQVLYLTGAVRELGLQAARQRGMAVVCVGHRTCEKWGIRHLARLLREQWPELKVDEVLEDENDVPSATGEAAEANDTDGRI</sequence>
<dbReference type="Gene3D" id="3.40.1390.30">
    <property type="entry name" value="NIF3 (NGG1p interacting factor 3)-like"/>
    <property type="match status" value="2"/>
</dbReference>